<gene>
    <name evidence="6" type="ORF">FHX73_11549</name>
</gene>
<keyword evidence="7" id="KW-1185">Reference proteome</keyword>
<keyword evidence="4" id="KW-0804">Transcription</keyword>
<dbReference type="PRINTS" id="PR00039">
    <property type="entry name" value="HTHLYSR"/>
</dbReference>
<dbReference type="GO" id="GO:0003700">
    <property type="term" value="F:DNA-binding transcription factor activity"/>
    <property type="evidence" value="ECO:0007669"/>
    <property type="project" value="InterPro"/>
</dbReference>
<proteinExistence type="inferred from homology"/>
<evidence type="ECO:0000256" key="3">
    <source>
        <dbReference type="ARBA" id="ARBA00023125"/>
    </source>
</evidence>
<comment type="similarity">
    <text evidence="1">Belongs to the LysR transcriptional regulatory family.</text>
</comment>
<name>A0A561UBQ7_9ACTN</name>
<dbReference type="SUPFAM" id="SSF46785">
    <property type="entry name" value="Winged helix' DNA-binding domain"/>
    <property type="match status" value="1"/>
</dbReference>
<dbReference type="GO" id="GO:0032993">
    <property type="term" value="C:protein-DNA complex"/>
    <property type="evidence" value="ECO:0007669"/>
    <property type="project" value="TreeGrafter"/>
</dbReference>
<dbReference type="GO" id="GO:0003677">
    <property type="term" value="F:DNA binding"/>
    <property type="evidence" value="ECO:0007669"/>
    <property type="project" value="UniProtKB-KW"/>
</dbReference>
<dbReference type="Pfam" id="PF00126">
    <property type="entry name" value="HTH_1"/>
    <property type="match status" value="1"/>
</dbReference>
<dbReference type="InterPro" id="IPR036388">
    <property type="entry name" value="WH-like_DNA-bd_sf"/>
</dbReference>
<dbReference type="Gene3D" id="3.40.190.290">
    <property type="match status" value="1"/>
</dbReference>
<keyword evidence="3" id="KW-0238">DNA-binding</keyword>
<dbReference type="Gene3D" id="1.10.10.10">
    <property type="entry name" value="Winged helix-like DNA-binding domain superfamily/Winged helix DNA-binding domain"/>
    <property type="match status" value="1"/>
</dbReference>
<reference evidence="6 7" key="1">
    <citation type="submission" date="2019-06" db="EMBL/GenBank/DDBJ databases">
        <title>Sequencing the genomes of 1000 actinobacteria strains.</title>
        <authorList>
            <person name="Klenk H.-P."/>
        </authorList>
    </citation>
    <scope>NUCLEOTIDE SEQUENCE [LARGE SCALE GENOMIC DNA]</scope>
    <source>
        <strain evidence="6 7">DSM 44826</strain>
    </source>
</reference>
<evidence type="ECO:0000256" key="1">
    <source>
        <dbReference type="ARBA" id="ARBA00009437"/>
    </source>
</evidence>
<dbReference type="FunFam" id="1.10.10.10:FF:000001">
    <property type="entry name" value="LysR family transcriptional regulator"/>
    <property type="match status" value="1"/>
</dbReference>
<dbReference type="Proteomes" id="UP000317940">
    <property type="component" value="Unassembled WGS sequence"/>
</dbReference>
<evidence type="ECO:0000313" key="7">
    <source>
        <dbReference type="Proteomes" id="UP000317940"/>
    </source>
</evidence>
<sequence length="305" mass="31895">MELRQLQYFVAVAEERNFTRAAARVHVAQPGVSAQIRRLERELGQELLDRSGRSVRLTEVGAAVLPYARAALAAVAGARQAVDELTGLLRGRVAIGAVTSHDVELPDLLADFHRDHPAVEITLGVADSAELIEGLRGGRLDLAVVSIGPRTPDGLAVRVIEDQPVVAAVSHDHELAAHDVLPLAELRDQPLISLPEGTGLRALLADACAEVGMTPRIAFEASDPGTLAALAARGLGAAILPGGYAAARPDELHTIAIDPPALRGRLVLAWRADGPHSPAGRALLARAGALLGRTGGVRAGRPPTE</sequence>
<organism evidence="6 7">
    <name type="scientific">Kitasatospora viridis</name>
    <dbReference type="NCBI Taxonomy" id="281105"/>
    <lineage>
        <taxon>Bacteria</taxon>
        <taxon>Bacillati</taxon>
        <taxon>Actinomycetota</taxon>
        <taxon>Actinomycetes</taxon>
        <taxon>Kitasatosporales</taxon>
        <taxon>Streptomycetaceae</taxon>
        <taxon>Kitasatospora</taxon>
    </lineage>
</organism>
<dbReference type="Pfam" id="PF03466">
    <property type="entry name" value="LysR_substrate"/>
    <property type="match status" value="1"/>
</dbReference>
<accession>A0A561UBQ7</accession>
<evidence type="ECO:0000313" key="6">
    <source>
        <dbReference type="EMBL" id="TWF96776.1"/>
    </source>
</evidence>
<comment type="caution">
    <text evidence="6">The sequence shown here is derived from an EMBL/GenBank/DDBJ whole genome shotgun (WGS) entry which is preliminary data.</text>
</comment>
<dbReference type="AlphaFoldDB" id="A0A561UBQ7"/>
<dbReference type="InterPro" id="IPR000847">
    <property type="entry name" value="LysR_HTH_N"/>
</dbReference>
<evidence type="ECO:0000256" key="4">
    <source>
        <dbReference type="ARBA" id="ARBA00023163"/>
    </source>
</evidence>
<dbReference type="PANTHER" id="PTHR30346:SF29">
    <property type="entry name" value="LYSR SUBSTRATE-BINDING"/>
    <property type="match status" value="1"/>
</dbReference>
<dbReference type="RefSeq" id="WP_145903085.1">
    <property type="nucleotide sequence ID" value="NZ_BAAAMZ010000004.1"/>
</dbReference>
<evidence type="ECO:0000256" key="2">
    <source>
        <dbReference type="ARBA" id="ARBA00023015"/>
    </source>
</evidence>
<dbReference type="SUPFAM" id="SSF53850">
    <property type="entry name" value="Periplasmic binding protein-like II"/>
    <property type="match status" value="1"/>
</dbReference>
<dbReference type="PROSITE" id="PS50931">
    <property type="entry name" value="HTH_LYSR"/>
    <property type="match status" value="1"/>
</dbReference>
<evidence type="ECO:0000259" key="5">
    <source>
        <dbReference type="PROSITE" id="PS50931"/>
    </source>
</evidence>
<dbReference type="EMBL" id="VIWT01000001">
    <property type="protein sequence ID" value="TWF96776.1"/>
    <property type="molecule type" value="Genomic_DNA"/>
</dbReference>
<dbReference type="InterPro" id="IPR036390">
    <property type="entry name" value="WH_DNA-bd_sf"/>
</dbReference>
<keyword evidence="2" id="KW-0805">Transcription regulation</keyword>
<dbReference type="PANTHER" id="PTHR30346">
    <property type="entry name" value="TRANSCRIPTIONAL DUAL REGULATOR HCAR-RELATED"/>
    <property type="match status" value="1"/>
</dbReference>
<feature type="domain" description="HTH lysR-type" evidence="5">
    <location>
        <begin position="1"/>
        <end position="58"/>
    </location>
</feature>
<protein>
    <submittedName>
        <fullName evidence="6">LysR family transcriptional regulator</fullName>
    </submittedName>
</protein>
<dbReference type="InterPro" id="IPR005119">
    <property type="entry name" value="LysR_subst-bd"/>
</dbReference>
<dbReference type="OrthoDB" id="3181812at2"/>